<name>A0AAN9QY45_PHACN</name>
<proteinExistence type="predicted"/>
<keyword evidence="3" id="KW-1185">Reference proteome</keyword>
<gene>
    <name evidence="2" type="ORF">VNO80_21858</name>
</gene>
<dbReference type="Proteomes" id="UP001374584">
    <property type="component" value="Unassembled WGS sequence"/>
</dbReference>
<evidence type="ECO:0000313" key="3">
    <source>
        <dbReference type="Proteomes" id="UP001374584"/>
    </source>
</evidence>
<dbReference type="AlphaFoldDB" id="A0AAN9QY45"/>
<feature type="region of interest" description="Disordered" evidence="1">
    <location>
        <begin position="110"/>
        <end position="139"/>
    </location>
</feature>
<dbReference type="EMBL" id="JAYMYR010000008">
    <property type="protein sequence ID" value="KAK7347328.1"/>
    <property type="molecule type" value="Genomic_DNA"/>
</dbReference>
<evidence type="ECO:0000313" key="2">
    <source>
        <dbReference type="EMBL" id="KAK7347328.1"/>
    </source>
</evidence>
<evidence type="ECO:0000256" key="1">
    <source>
        <dbReference type="SAM" id="MobiDB-lite"/>
    </source>
</evidence>
<accession>A0AAN9QY45</accession>
<organism evidence="2 3">
    <name type="scientific">Phaseolus coccineus</name>
    <name type="common">Scarlet runner bean</name>
    <name type="synonym">Phaseolus multiflorus</name>
    <dbReference type="NCBI Taxonomy" id="3886"/>
    <lineage>
        <taxon>Eukaryota</taxon>
        <taxon>Viridiplantae</taxon>
        <taxon>Streptophyta</taxon>
        <taxon>Embryophyta</taxon>
        <taxon>Tracheophyta</taxon>
        <taxon>Spermatophyta</taxon>
        <taxon>Magnoliopsida</taxon>
        <taxon>eudicotyledons</taxon>
        <taxon>Gunneridae</taxon>
        <taxon>Pentapetalae</taxon>
        <taxon>rosids</taxon>
        <taxon>fabids</taxon>
        <taxon>Fabales</taxon>
        <taxon>Fabaceae</taxon>
        <taxon>Papilionoideae</taxon>
        <taxon>50 kb inversion clade</taxon>
        <taxon>NPAAA clade</taxon>
        <taxon>indigoferoid/millettioid clade</taxon>
        <taxon>Phaseoleae</taxon>
        <taxon>Phaseolus</taxon>
    </lineage>
</organism>
<sequence>MSLTIPTNLSKPAALRPKLGPKLRPAIVCTATPNNSDNNNTTTSSDLKAFSAALALSSILLSAPLPAVADIAVDKEAGVVAEVLRAGQRPRPGDKGVGGEDEAAVRQLREAGASVRRRRAAAPDRERRPEALGRVHHSWDPLSVHRRVDRVGGSELPYCHQG</sequence>
<protein>
    <submittedName>
        <fullName evidence="2">Uncharacterized protein</fullName>
    </submittedName>
</protein>
<feature type="compositionally biased region" description="Basic and acidic residues" evidence="1">
    <location>
        <begin position="121"/>
        <end position="139"/>
    </location>
</feature>
<reference evidence="2 3" key="1">
    <citation type="submission" date="2024-01" db="EMBL/GenBank/DDBJ databases">
        <title>The genomes of 5 underutilized Papilionoideae crops provide insights into root nodulation and disease resistanc.</title>
        <authorList>
            <person name="Jiang F."/>
        </authorList>
    </citation>
    <scope>NUCLEOTIDE SEQUENCE [LARGE SCALE GENOMIC DNA]</scope>
    <source>
        <strain evidence="2">JINMINGXINNONG_FW02</strain>
        <tissue evidence="2">Leaves</tissue>
    </source>
</reference>
<comment type="caution">
    <text evidence="2">The sequence shown here is derived from an EMBL/GenBank/DDBJ whole genome shotgun (WGS) entry which is preliminary data.</text>
</comment>